<dbReference type="CDD" id="cd23507">
    <property type="entry name" value="hydrophobin_I"/>
    <property type="match status" value="1"/>
</dbReference>
<proteinExistence type="inferred from homology"/>
<gene>
    <name evidence="9" type="ORF">NEOLEDRAFT_401886</name>
</gene>
<feature type="compositionally biased region" description="Low complexity" evidence="8">
    <location>
        <begin position="37"/>
        <end position="65"/>
    </location>
</feature>
<evidence type="ECO:0000313" key="10">
    <source>
        <dbReference type="Proteomes" id="UP000076761"/>
    </source>
</evidence>
<dbReference type="InterPro" id="IPR019778">
    <property type="entry name" value="Class_I_Hydrophobin_CS"/>
</dbReference>
<evidence type="ECO:0000256" key="4">
    <source>
        <dbReference type="ARBA" id="ARBA00022525"/>
    </source>
</evidence>
<evidence type="ECO:0000256" key="3">
    <source>
        <dbReference type="ARBA" id="ARBA00022512"/>
    </source>
</evidence>
<dbReference type="Pfam" id="PF01185">
    <property type="entry name" value="Hydrophobin"/>
    <property type="match status" value="1"/>
</dbReference>
<reference evidence="9 10" key="1">
    <citation type="journal article" date="2016" name="Mol. Biol. Evol.">
        <title>Comparative Genomics of Early-Diverging Mushroom-Forming Fungi Provides Insights into the Origins of Lignocellulose Decay Capabilities.</title>
        <authorList>
            <person name="Nagy L.G."/>
            <person name="Riley R."/>
            <person name="Tritt A."/>
            <person name="Adam C."/>
            <person name="Daum C."/>
            <person name="Floudas D."/>
            <person name="Sun H."/>
            <person name="Yadav J.S."/>
            <person name="Pangilinan J."/>
            <person name="Larsson K.H."/>
            <person name="Matsuura K."/>
            <person name="Barry K."/>
            <person name="Labutti K."/>
            <person name="Kuo R."/>
            <person name="Ohm R.A."/>
            <person name="Bhattacharya S.S."/>
            <person name="Shirouzu T."/>
            <person name="Yoshinaga Y."/>
            <person name="Martin F.M."/>
            <person name="Grigoriev I.V."/>
            <person name="Hibbett D.S."/>
        </authorList>
    </citation>
    <scope>NUCLEOTIDE SEQUENCE [LARGE SCALE GENOMIC DNA]</scope>
    <source>
        <strain evidence="9 10">HHB14362 ss-1</strain>
    </source>
</reference>
<feature type="chain" id="PRO_5013987405" description="Hydrophobin" evidence="7">
    <location>
        <begin position="21"/>
        <end position="181"/>
    </location>
</feature>
<evidence type="ECO:0000256" key="8">
    <source>
        <dbReference type="SAM" id="MobiDB-lite"/>
    </source>
</evidence>
<accession>A0A165SB06</accession>
<keyword evidence="4 7" id="KW-0964">Secreted</keyword>
<comment type="similarity">
    <text evidence="2 7">Belongs to the fungal hydrophobin family.</text>
</comment>
<evidence type="ECO:0000256" key="2">
    <source>
        <dbReference type="ARBA" id="ARBA00010446"/>
    </source>
</evidence>
<feature type="signal peptide" evidence="7">
    <location>
        <begin position="1"/>
        <end position="20"/>
    </location>
</feature>
<name>A0A165SB06_9AGAM</name>
<keyword evidence="10" id="KW-1185">Reference proteome</keyword>
<dbReference type="SMART" id="SM00075">
    <property type="entry name" value="HYDRO"/>
    <property type="match status" value="1"/>
</dbReference>
<feature type="compositionally biased region" description="Low complexity" evidence="8">
    <location>
        <begin position="75"/>
        <end position="94"/>
    </location>
</feature>
<dbReference type="OrthoDB" id="4225815at2759"/>
<keyword evidence="6 7" id="KW-1015">Disulfide bond</keyword>
<dbReference type="PROSITE" id="PS00956">
    <property type="entry name" value="HYDROPHOBIN"/>
    <property type="match status" value="1"/>
</dbReference>
<dbReference type="Proteomes" id="UP000076761">
    <property type="component" value="Unassembled WGS sequence"/>
</dbReference>
<feature type="region of interest" description="Disordered" evidence="8">
    <location>
        <begin position="37"/>
        <end position="94"/>
    </location>
</feature>
<dbReference type="STRING" id="1314782.A0A165SB06"/>
<evidence type="ECO:0000256" key="5">
    <source>
        <dbReference type="ARBA" id="ARBA00022729"/>
    </source>
</evidence>
<keyword evidence="3 7" id="KW-0134">Cell wall</keyword>
<sequence length="181" mass="17240">MYTALIKLFALLPLFALATAAPHSPLSLYEGSSSFAPASTSASGSGHPASSSAPAPSSAFGSISSPPGPGPATSPAPGSGSDSGSSPAPGPTTSQCNTGTVQCCQQLQSAGSPEHTTLSGLLGLFGDLANLPIGVGCSPIPVGGLAQGATCTATPVCCENNSSGGPLNLVSAGCVPITLDG</sequence>
<protein>
    <recommendedName>
        <fullName evidence="7">Hydrophobin</fullName>
    </recommendedName>
</protein>
<evidence type="ECO:0000256" key="7">
    <source>
        <dbReference type="RuleBase" id="RU365009"/>
    </source>
</evidence>
<keyword evidence="5 7" id="KW-0732">Signal</keyword>
<comment type="subcellular location">
    <subcellularLocation>
        <location evidence="1 7">Secreted</location>
        <location evidence="1 7">Cell wall</location>
    </subcellularLocation>
</comment>
<organism evidence="9 10">
    <name type="scientific">Neolentinus lepideus HHB14362 ss-1</name>
    <dbReference type="NCBI Taxonomy" id="1314782"/>
    <lineage>
        <taxon>Eukaryota</taxon>
        <taxon>Fungi</taxon>
        <taxon>Dikarya</taxon>
        <taxon>Basidiomycota</taxon>
        <taxon>Agaricomycotina</taxon>
        <taxon>Agaricomycetes</taxon>
        <taxon>Gloeophyllales</taxon>
        <taxon>Gloeophyllaceae</taxon>
        <taxon>Neolentinus</taxon>
    </lineage>
</organism>
<evidence type="ECO:0000256" key="1">
    <source>
        <dbReference type="ARBA" id="ARBA00004191"/>
    </source>
</evidence>
<dbReference type="AlphaFoldDB" id="A0A165SB06"/>
<dbReference type="GO" id="GO:0005199">
    <property type="term" value="F:structural constituent of cell wall"/>
    <property type="evidence" value="ECO:0007669"/>
    <property type="project" value="InterPro"/>
</dbReference>
<dbReference type="InParanoid" id="A0A165SB06"/>
<evidence type="ECO:0000313" key="9">
    <source>
        <dbReference type="EMBL" id="KZT24901.1"/>
    </source>
</evidence>
<dbReference type="InterPro" id="IPR001338">
    <property type="entry name" value="Class_I_Hydrophobin"/>
</dbReference>
<dbReference type="GO" id="GO:0009277">
    <property type="term" value="C:fungal-type cell wall"/>
    <property type="evidence" value="ECO:0007669"/>
    <property type="project" value="InterPro"/>
</dbReference>
<evidence type="ECO:0000256" key="6">
    <source>
        <dbReference type="ARBA" id="ARBA00023157"/>
    </source>
</evidence>
<dbReference type="EMBL" id="KV425575">
    <property type="protein sequence ID" value="KZT24901.1"/>
    <property type="molecule type" value="Genomic_DNA"/>
</dbReference>